<dbReference type="OrthoDB" id="1199048at2"/>
<dbReference type="eggNOG" id="ENOG502Z9BE">
    <property type="taxonomic scope" value="Bacteria"/>
</dbReference>
<reference evidence="2 3" key="2">
    <citation type="journal article" date="2015" name="Stand. Genomic Sci.">
        <title>High quality draft genomic sequence of Flavobacterium enshiense DK69(T) and comparison among Flavobacterium genomes.</title>
        <authorList>
            <person name="Zeng Z."/>
            <person name="Chen C."/>
            <person name="Du H."/>
            <person name="Wang G."/>
            <person name="Li M."/>
        </authorList>
    </citation>
    <scope>NUCLEOTIDE SEQUENCE [LARGE SCALE GENOMIC DNA]</scope>
    <source>
        <strain evidence="2 3">DK69</strain>
    </source>
</reference>
<evidence type="ECO:0008006" key="4">
    <source>
        <dbReference type="Google" id="ProtNLM"/>
    </source>
</evidence>
<evidence type="ECO:0000313" key="2">
    <source>
        <dbReference type="EMBL" id="KGO95894.1"/>
    </source>
</evidence>
<accession>A0A0A2MU54</accession>
<name>A0A0A2MU54_9FLAO</name>
<feature type="chain" id="PRO_5002003807" description="Outer membrane protein beta-barrel domain-containing protein" evidence="1">
    <location>
        <begin position="23"/>
        <end position="237"/>
    </location>
</feature>
<reference evidence="3" key="1">
    <citation type="submission" date="2013-09" db="EMBL/GenBank/DDBJ databases">
        <authorList>
            <person name="Zeng Z."/>
            <person name="Chen C."/>
        </authorList>
    </citation>
    <scope>NUCLEOTIDE SEQUENCE [LARGE SCALE GENOMIC DNA]</scope>
    <source>
        <strain evidence="3">DK69</strain>
    </source>
</reference>
<dbReference type="STRING" id="1107311.Q767_09440"/>
<organism evidence="2 3">
    <name type="scientific">Flavobacterium enshiense DK69</name>
    <dbReference type="NCBI Taxonomy" id="1107311"/>
    <lineage>
        <taxon>Bacteria</taxon>
        <taxon>Pseudomonadati</taxon>
        <taxon>Bacteroidota</taxon>
        <taxon>Flavobacteriia</taxon>
        <taxon>Flavobacteriales</taxon>
        <taxon>Flavobacteriaceae</taxon>
        <taxon>Flavobacterium</taxon>
    </lineage>
</organism>
<comment type="caution">
    <text evidence="2">The sequence shown here is derived from an EMBL/GenBank/DDBJ whole genome shotgun (WGS) entry which is preliminary data.</text>
</comment>
<dbReference type="PATRIC" id="fig|1107311.5.peg.3111"/>
<keyword evidence="3" id="KW-1185">Reference proteome</keyword>
<evidence type="ECO:0000313" key="3">
    <source>
        <dbReference type="Proteomes" id="UP000030149"/>
    </source>
</evidence>
<feature type="signal peptide" evidence="1">
    <location>
        <begin position="1"/>
        <end position="22"/>
    </location>
</feature>
<proteinExistence type="predicted"/>
<dbReference type="RefSeq" id="WP_035630508.1">
    <property type="nucleotide sequence ID" value="NZ_AVCS01000028.1"/>
</dbReference>
<dbReference type="Pfam" id="PF19515">
    <property type="entry name" value="DUF6048"/>
    <property type="match status" value="1"/>
</dbReference>
<dbReference type="Proteomes" id="UP000030149">
    <property type="component" value="Unassembled WGS sequence"/>
</dbReference>
<dbReference type="AlphaFoldDB" id="A0A0A2MU54"/>
<dbReference type="InterPro" id="IPR046111">
    <property type="entry name" value="DUF6048"/>
</dbReference>
<gene>
    <name evidence="2" type="ORF">Q767_09440</name>
</gene>
<sequence>MKHTLKSIFSMTLMLVSVTTLSAQEKAKDTIKKPKTERYGIRVGLDLHRLAKSIYDSDHYKGFEVVADYRLTKKVYLAGEFGNEKKTVDEDQLNFTTNGSYVKLGFDYNTYGNWLDMENMIYVGMRYGGSSFSQTLNSYSIYNTNPYFGETTKYPGQKFEGLTAGWLEVVTGLKAEMVNNLYLGLSLRLNYMLHEKRPDNFDNLFIPGFNRTYEGGHFGVGFNYSVSYFIPIYKRSK</sequence>
<evidence type="ECO:0000256" key="1">
    <source>
        <dbReference type="SAM" id="SignalP"/>
    </source>
</evidence>
<dbReference type="EMBL" id="JRLZ01000008">
    <property type="protein sequence ID" value="KGO95894.1"/>
    <property type="molecule type" value="Genomic_DNA"/>
</dbReference>
<protein>
    <recommendedName>
        <fullName evidence="4">Outer membrane protein beta-barrel domain-containing protein</fullName>
    </recommendedName>
</protein>
<keyword evidence="1" id="KW-0732">Signal</keyword>